<accession>A0ABP1RRH2</accession>
<feature type="compositionally biased region" description="Low complexity" evidence="1">
    <location>
        <begin position="26"/>
        <end position="38"/>
    </location>
</feature>
<dbReference type="Proteomes" id="UP001642540">
    <property type="component" value="Unassembled WGS sequence"/>
</dbReference>
<protein>
    <submittedName>
        <fullName evidence="2">Uncharacterized protein</fullName>
    </submittedName>
</protein>
<feature type="region of interest" description="Disordered" evidence="1">
    <location>
        <begin position="1"/>
        <end position="82"/>
    </location>
</feature>
<name>A0ABP1RRH2_9HEXA</name>
<feature type="compositionally biased region" description="Low complexity" evidence="1">
    <location>
        <begin position="350"/>
        <end position="366"/>
    </location>
</feature>
<proteinExistence type="predicted"/>
<reference evidence="2 3" key="1">
    <citation type="submission" date="2024-08" db="EMBL/GenBank/DDBJ databases">
        <authorList>
            <person name="Cucini C."/>
            <person name="Frati F."/>
        </authorList>
    </citation>
    <scope>NUCLEOTIDE SEQUENCE [LARGE SCALE GENOMIC DNA]</scope>
</reference>
<evidence type="ECO:0000256" key="1">
    <source>
        <dbReference type="SAM" id="MobiDB-lite"/>
    </source>
</evidence>
<dbReference type="EMBL" id="CAXLJM020000103">
    <property type="protein sequence ID" value="CAL8133905.1"/>
    <property type="molecule type" value="Genomic_DNA"/>
</dbReference>
<keyword evidence="3" id="KW-1185">Reference proteome</keyword>
<feature type="region of interest" description="Disordered" evidence="1">
    <location>
        <begin position="250"/>
        <end position="381"/>
    </location>
</feature>
<sequence>MVNVGSQRKEETSEHEDAELPVPGQDAIANSDAASSNSGEPKQSFKMTTNFQPASPSKSGQNADDFQRQIASSNVRSPSTATLPRNVLQVSCLLRRMNGQDDGEAHETPPFQLSNTNVQVPNSYLYNKSKLLAGDQHALHCDESPKDDMRSGVTDVEETKSLQDLSLPQIHDEGAAEGNILHHEENQDDDAFVSCHDSASQQQVLTPDASTQLPNIDAKLLTSREVALSVPQNKDEEVGEDKELSQIIATCPSEDPDNPFITDWDSDTSERLTPPTILLSVNCRKRKGRTESSKCSRYPSPENRRRRRGAPLDRPSQSRSVHSCRRSPRYGSNISPPRGKARHQVRGALSQHTLSSHPASSSSSLSKCQQGDDAAPSFFASQDNDIGWNELQFDKTKPFKRKYTSRSRDDYEPELNLESKKVRVSTSDTNTGVYVNDKLVQPVLEPSRGGDIALNEAGPKCPGSIKIEPEEGKIIEGLKTGGDEVEQPSSPDLDPLPVARVEDHNNIDSPFSRIATRPVRKIFKVIFYWAVIPGSARRGSFANRSINKLENVKCRRHEDREARKNPKSTPVGECFAQVPLELSLAQTSSRDEESEWLGCRQNVDWLSNPKYNKSANGNR</sequence>
<evidence type="ECO:0000313" key="2">
    <source>
        <dbReference type="EMBL" id="CAL8133905.1"/>
    </source>
</evidence>
<feature type="compositionally biased region" description="Polar residues" evidence="1">
    <location>
        <begin position="39"/>
        <end position="82"/>
    </location>
</feature>
<evidence type="ECO:0000313" key="3">
    <source>
        <dbReference type="Proteomes" id="UP001642540"/>
    </source>
</evidence>
<gene>
    <name evidence="2" type="ORF">ODALV1_LOCUS25269</name>
</gene>
<comment type="caution">
    <text evidence="2">The sequence shown here is derived from an EMBL/GenBank/DDBJ whole genome shotgun (WGS) entry which is preliminary data.</text>
</comment>
<organism evidence="2 3">
    <name type="scientific">Orchesella dallaii</name>
    <dbReference type="NCBI Taxonomy" id="48710"/>
    <lineage>
        <taxon>Eukaryota</taxon>
        <taxon>Metazoa</taxon>
        <taxon>Ecdysozoa</taxon>
        <taxon>Arthropoda</taxon>
        <taxon>Hexapoda</taxon>
        <taxon>Collembola</taxon>
        <taxon>Entomobryomorpha</taxon>
        <taxon>Entomobryoidea</taxon>
        <taxon>Orchesellidae</taxon>
        <taxon>Orchesellinae</taxon>
        <taxon>Orchesella</taxon>
    </lineage>
</organism>